<evidence type="ECO:0000259" key="1">
    <source>
        <dbReference type="Pfam" id="PF05050"/>
    </source>
</evidence>
<accession>A0A382Y462</accession>
<proteinExistence type="predicted"/>
<dbReference type="EMBL" id="UINC01172752">
    <property type="protein sequence ID" value="SVD77994.1"/>
    <property type="molecule type" value="Genomic_DNA"/>
</dbReference>
<sequence>MNKKYFLPSAYINKVKQLVARALLGAGIQLNITTKVGKHSVRFLVSSFIEYLLRAQDSYRREEVTMYWINNKIDNDDIVFDIGANIGAYSLLIGLNVTRGSGRVYAFEPESSNFHALNRNIRLNSLTKTVLPYAIAFGDKRRVSEFFLSSIIPGSALHGIDNPNSGGRHFEAKHIQGVYVMTVDDFVREHNVEFPNHIKIDVDGVEDQIIYGMKETLSDDRLQSIMVEIETVLSSGTV</sequence>
<dbReference type="InterPro" id="IPR029063">
    <property type="entry name" value="SAM-dependent_MTases_sf"/>
</dbReference>
<gene>
    <name evidence="2" type="ORF">METZ01_LOCUS430848</name>
</gene>
<dbReference type="SUPFAM" id="SSF53335">
    <property type="entry name" value="S-adenosyl-L-methionine-dependent methyltransferases"/>
    <property type="match status" value="1"/>
</dbReference>
<dbReference type="PANTHER" id="PTHR34203:SF15">
    <property type="entry name" value="SLL1173 PROTEIN"/>
    <property type="match status" value="1"/>
</dbReference>
<feature type="non-terminal residue" evidence="2">
    <location>
        <position position="238"/>
    </location>
</feature>
<dbReference type="NCBIfam" id="TIGR01444">
    <property type="entry name" value="fkbM_fam"/>
    <property type="match status" value="1"/>
</dbReference>
<dbReference type="Pfam" id="PF05050">
    <property type="entry name" value="Methyltransf_21"/>
    <property type="match status" value="1"/>
</dbReference>
<protein>
    <recommendedName>
        <fullName evidence="1">Methyltransferase FkbM domain-containing protein</fullName>
    </recommendedName>
</protein>
<dbReference type="PANTHER" id="PTHR34203">
    <property type="entry name" value="METHYLTRANSFERASE, FKBM FAMILY PROTEIN"/>
    <property type="match status" value="1"/>
</dbReference>
<feature type="domain" description="Methyltransferase FkbM" evidence="1">
    <location>
        <begin position="81"/>
        <end position="231"/>
    </location>
</feature>
<evidence type="ECO:0000313" key="2">
    <source>
        <dbReference type="EMBL" id="SVD77994.1"/>
    </source>
</evidence>
<name>A0A382Y462_9ZZZZ</name>
<reference evidence="2" key="1">
    <citation type="submission" date="2018-05" db="EMBL/GenBank/DDBJ databases">
        <authorList>
            <person name="Lanie J.A."/>
            <person name="Ng W.-L."/>
            <person name="Kazmierczak K.M."/>
            <person name="Andrzejewski T.M."/>
            <person name="Davidsen T.M."/>
            <person name="Wayne K.J."/>
            <person name="Tettelin H."/>
            <person name="Glass J.I."/>
            <person name="Rusch D."/>
            <person name="Podicherti R."/>
            <person name="Tsui H.-C.T."/>
            <person name="Winkler M.E."/>
        </authorList>
    </citation>
    <scope>NUCLEOTIDE SEQUENCE</scope>
</reference>
<organism evidence="2">
    <name type="scientific">marine metagenome</name>
    <dbReference type="NCBI Taxonomy" id="408172"/>
    <lineage>
        <taxon>unclassified sequences</taxon>
        <taxon>metagenomes</taxon>
        <taxon>ecological metagenomes</taxon>
    </lineage>
</organism>
<dbReference type="InterPro" id="IPR052514">
    <property type="entry name" value="SAM-dependent_MTase"/>
</dbReference>
<dbReference type="AlphaFoldDB" id="A0A382Y462"/>
<dbReference type="Gene3D" id="3.40.50.150">
    <property type="entry name" value="Vaccinia Virus protein VP39"/>
    <property type="match status" value="1"/>
</dbReference>
<dbReference type="InterPro" id="IPR006342">
    <property type="entry name" value="FkbM_mtfrase"/>
</dbReference>